<dbReference type="Proteomes" id="UP001306508">
    <property type="component" value="Unassembled WGS sequence"/>
</dbReference>
<dbReference type="GO" id="GO:0010508">
    <property type="term" value="P:positive regulation of autophagy"/>
    <property type="evidence" value="ECO:0007669"/>
    <property type="project" value="TreeGrafter"/>
</dbReference>
<dbReference type="GO" id="GO:0035556">
    <property type="term" value="P:intracellular signal transduction"/>
    <property type="evidence" value="ECO:0007669"/>
    <property type="project" value="InterPro"/>
</dbReference>
<proteinExistence type="inferred from homology"/>
<evidence type="ECO:0000256" key="4">
    <source>
        <dbReference type="ARBA" id="ARBA00021881"/>
    </source>
</evidence>
<keyword evidence="8" id="KW-1185">Reference proteome</keyword>
<dbReference type="PROSITE" id="PS50186">
    <property type="entry name" value="DEP"/>
    <property type="match status" value="1"/>
</dbReference>
<comment type="caution">
    <text evidence="7">The sequence shown here is derived from an EMBL/GenBank/DDBJ whole genome shotgun (WGS) entry which is preliminary data.</text>
</comment>
<feature type="compositionally biased region" description="Low complexity" evidence="5">
    <location>
        <begin position="128"/>
        <end position="147"/>
    </location>
</feature>
<evidence type="ECO:0000313" key="7">
    <source>
        <dbReference type="EMBL" id="KAK5780314.1"/>
    </source>
</evidence>
<feature type="domain" description="DEP" evidence="6">
    <location>
        <begin position="1265"/>
        <end position="1340"/>
    </location>
</feature>
<evidence type="ECO:0000256" key="1">
    <source>
        <dbReference type="ARBA" id="ARBA00004148"/>
    </source>
</evidence>
<comment type="subcellular location">
    <subcellularLocation>
        <location evidence="1">Vacuole membrane</location>
        <topology evidence="1">Peripheral membrane protein</topology>
    </subcellularLocation>
</comment>
<dbReference type="GO" id="GO:1904262">
    <property type="term" value="P:negative regulation of TORC1 signaling"/>
    <property type="evidence" value="ECO:0007669"/>
    <property type="project" value="TreeGrafter"/>
</dbReference>
<feature type="region of interest" description="Disordered" evidence="5">
    <location>
        <begin position="30"/>
        <end position="63"/>
    </location>
</feature>
<dbReference type="SMART" id="SM00049">
    <property type="entry name" value="DEP"/>
    <property type="match status" value="1"/>
</dbReference>
<dbReference type="InterPro" id="IPR027244">
    <property type="entry name" value="IML1"/>
</dbReference>
<dbReference type="PANTHER" id="PTHR13179:SF8">
    <property type="entry name" value="GATOR COMPLEX PROTEIN DEPDC5"/>
    <property type="match status" value="1"/>
</dbReference>
<feature type="region of interest" description="Disordered" evidence="5">
    <location>
        <begin position="1368"/>
        <end position="1399"/>
    </location>
</feature>
<feature type="compositionally biased region" description="Basic residues" evidence="5">
    <location>
        <begin position="31"/>
        <end position="46"/>
    </location>
</feature>
<dbReference type="Pfam" id="PF12257">
    <property type="entry name" value="IML1"/>
    <property type="match status" value="1"/>
</dbReference>
<dbReference type="GO" id="GO:1990130">
    <property type="term" value="C:GATOR1 complex"/>
    <property type="evidence" value="ECO:0007669"/>
    <property type="project" value="TreeGrafter"/>
</dbReference>
<protein>
    <recommendedName>
        <fullName evidence="3">Vacuolar membrane-associated protein IML1</fullName>
    </recommendedName>
    <alternativeName>
        <fullName evidence="4">Vacuolar membrane-associated protein iml1</fullName>
    </alternativeName>
</protein>
<dbReference type="Pfam" id="PF00610">
    <property type="entry name" value="DEP"/>
    <property type="match status" value="1"/>
</dbReference>
<gene>
    <name evidence="7" type="ORF">RI543_002069</name>
</gene>
<feature type="compositionally biased region" description="Low complexity" evidence="5">
    <location>
        <begin position="47"/>
        <end position="56"/>
    </location>
</feature>
<dbReference type="Gene3D" id="1.10.10.10">
    <property type="entry name" value="Winged helix-like DNA-binding domain superfamily/Winged helix DNA-binding domain"/>
    <property type="match status" value="1"/>
</dbReference>
<evidence type="ECO:0000256" key="5">
    <source>
        <dbReference type="SAM" id="MobiDB-lite"/>
    </source>
</evidence>
<dbReference type="CDD" id="cd04449">
    <property type="entry name" value="DEP_DEPDC5-like"/>
    <property type="match status" value="1"/>
</dbReference>
<dbReference type="InterPro" id="IPR036388">
    <property type="entry name" value="WH-like_DNA-bd_sf"/>
</dbReference>
<dbReference type="InterPro" id="IPR045838">
    <property type="entry name" value="DEPDC5_CTD"/>
</dbReference>
<dbReference type="InterPro" id="IPR048255">
    <property type="entry name" value="IML1_N"/>
</dbReference>
<dbReference type="GO" id="GO:0005096">
    <property type="term" value="F:GTPase activator activity"/>
    <property type="evidence" value="ECO:0007669"/>
    <property type="project" value="InterPro"/>
</dbReference>
<dbReference type="PANTHER" id="PTHR13179">
    <property type="entry name" value="DEP DOMAIN CONTAINING PROTEIN 5"/>
    <property type="match status" value="1"/>
</dbReference>
<accession>A0AAN7ZSM3</accession>
<sequence>MSLSLTSLKIFTSWNEDMTSTTTIFTSLNNRQKRSKKNKSNRKTNKNKNILSNTNNAQLSNFKRPNSPHIINSATNANVITLNSGSLVVGSLNNLNTKNETDIHANSQNLLKDDKRNKFQKLLSINASTTTTSNNNNNNSNNSNRTSLKGIDSDIHDNVIDDDTVANPKKHKPKTYQLEIMYHEARFCNDLILLNLEKIKGIKEGDLCELKTYNHNYKNKNENSSNKKKIYFIAKDFSEELRQKFKNSKISIMLGQLQTLLDIPSKTKVWVKVKDKNLYEVDTIEINIKDCSLNRGDMWVLSSTLVNTCVFNNQKLLFLNSIRGTVKGIYRDGTKLGSGYIGERTRIVFRSESARLIFLIQITEEMWHFDETGEQLFQKMINSFFPKIFKKWKEIDTHHLITIAFSISMDLSTSSYKTLKPGEKLKNATDNYRIVVDQVSIVHWVQIMEILCKEFANLREDLLNIKTDKGYTLIKGRFAPIIKSNFLEMINFATTVLIDPFKQVDLRHTTTHVMIISPGSGLYDVDYDLLNLTGRKLLSLEMTMDLICLSRAPLHVVPLFRYLDYEKQLHYCIPQWLSIFFWNDSTKNKHEWHPRCQIYDLQMMGLTDNELVKRPEVPCLHCDKHTKSIADLIYTIDETVFSPVDENNEPMNKKLHNTFSCELDAIHENENNTNVIGLKNTPRLVWSAPIYSKPVIQETQQFNVTGDLSLTGSPSNSNNTNYNHATNNKHENNILIYNCQDRSTVISSKNQDAKDLNTDYHPTIPNRTCNISGNSAALNSLKSLTKKESIRDITKKLFTKFTGLSKETSISNISDSVNPQDNSKKDMGNELSMKGKRFRSEINYPKSEDQNRKALIIKKNLDIFRSHEDNDDSSQLHNDIRSHRESMVTNQSSKFSYIQKQNHLLLSSNSQLYSESFEYQFTHTCLNISNPSMPVTVDMAAKLLPLRWKDVWPKYIAKRYSKWRSFTTPAELPITISDFPTPKDFEDNFFFRNHSVTLNIEQEQYNKTVLDLLKDMIYVRLVAGFQLCVGLPVEQVEKLKDKDAFVIEKYIDTKKWNIIKIYMMIDSEIHRICCNQSGVIDVQRYLRKNDIDWFEQVPSYLPMVRTRYEDHYRKAGMDPIHAGRSSLNWNQIDQVLAGYGDYIVDKTWHGFRAKFVLLPAEVPPNTFSLVINGKSETLTPEELRLEGLRRVISSITRARIKTEQEKRTKAEEIQSEVTFYTGSLFDFIKEQHNALERTESLFIKGSRLLNKDIEIPKLIQELQYGPNKIRLTTRKWHWKKHRNSFLGSEMVNWLIQNFSDIHTREEAIEYGQSLMAKKIFVHVLNKHSFLDGHYFYRFTPEYEVDENRIEKTNSSNNSLLDSTQALKKMPTNGTQDTTAKTSLTLSRSTSLTSKDDQTDVKSSKPVVMLSNSITIDVDPLKKSTKHETCTVHYDCVHNPDHCFHIRLEWLATTPKLLDDLIGNWSRVCERFGLRLIELPWQELCTIPSTNPFHSFVEITLSINPWEDPEFHDTQLLSQSKFYYHINLLTKSGFMLDNRASSLLEKDDIYFDVQYSWGKPEFKYAQYIHYTGTYIAEIRENGDLFLAPNNIYITRMSLGNKNGKLRNKQKLTVTPQQIMEDFRSLCTNYESLRIIFLEIKEEWLLHKNDND</sequence>
<feature type="region of interest" description="Disordered" evidence="5">
    <location>
        <begin position="128"/>
        <end position="151"/>
    </location>
</feature>
<name>A0AAN7ZSM3_9SACH</name>
<evidence type="ECO:0000259" key="6">
    <source>
        <dbReference type="PROSITE" id="PS50186"/>
    </source>
</evidence>
<dbReference type="SUPFAM" id="SSF46785">
    <property type="entry name" value="Winged helix' DNA-binding domain"/>
    <property type="match status" value="1"/>
</dbReference>
<dbReference type="EMBL" id="JAWIZZ010000041">
    <property type="protein sequence ID" value="KAK5780314.1"/>
    <property type="molecule type" value="Genomic_DNA"/>
</dbReference>
<dbReference type="Pfam" id="PF19418">
    <property type="entry name" value="DEPDC5_CTD"/>
    <property type="match status" value="1"/>
</dbReference>
<dbReference type="InterPro" id="IPR000591">
    <property type="entry name" value="DEP_dom"/>
</dbReference>
<reference evidence="8" key="1">
    <citation type="submission" date="2023-07" db="EMBL/GenBank/DDBJ databases">
        <title>A draft genome of Kazachstania heterogenica Y-27499.</title>
        <authorList>
            <person name="Donic C."/>
            <person name="Kralova J.S."/>
            <person name="Fidel L."/>
            <person name="Ben-Dor S."/>
            <person name="Jung S."/>
        </authorList>
    </citation>
    <scope>NUCLEOTIDE SEQUENCE [LARGE SCALE GENOMIC DNA]</scope>
    <source>
        <strain evidence="8">Y27499</strain>
    </source>
</reference>
<organism evidence="7 8">
    <name type="scientific">Arxiozyma heterogenica</name>
    <dbReference type="NCBI Taxonomy" id="278026"/>
    <lineage>
        <taxon>Eukaryota</taxon>
        <taxon>Fungi</taxon>
        <taxon>Dikarya</taxon>
        <taxon>Ascomycota</taxon>
        <taxon>Saccharomycotina</taxon>
        <taxon>Saccharomycetes</taxon>
        <taxon>Saccharomycetales</taxon>
        <taxon>Saccharomycetaceae</taxon>
        <taxon>Arxiozyma</taxon>
    </lineage>
</organism>
<feature type="compositionally biased region" description="Low complexity" evidence="5">
    <location>
        <begin position="1377"/>
        <end position="1392"/>
    </location>
</feature>
<evidence type="ECO:0000256" key="3">
    <source>
        <dbReference type="ARBA" id="ARBA00018529"/>
    </source>
</evidence>
<comment type="similarity">
    <text evidence="2">Belongs to the IML1 family.</text>
</comment>
<evidence type="ECO:0000256" key="2">
    <source>
        <dbReference type="ARBA" id="ARBA00005643"/>
    </source>
</evidence>
<dbReference type="InterPro" id="IPR036390">
    <property type="entry name" value="WH_DNA-bd_sf"/>
</dbReference>
<dbReference type="GO" id="GO:0005774">
    <property type="term" value="C:vacuolar membrane"/>
    <property type="evidence" value="ECO:0007669"/>
    <property type="project" value="UniProtKB-SubCell"/>
</dbReference>
<evidence type="ECO:0000313" key="8">
    <source>
        <dbReference type="Proteomes" id="UP001306508"/>
    </source>
</evidence>